<comment type="caution">
    <text evidence="18">The sequence shown here is derived from an EMBL/GenBank/DDBJ whole genome shotgun (WGS) entry which is preliminary data.</text>
</comment>
<dbReference type="InterPro" id="IPR012338">
    <property type="entry name" value="Beta-lactam/transpept-like"/>
</dbReference>
<evidence type="ECO:0000256" key="10">
    <source>
        <dbReference type="ARBA" id="ARBA00022984"/>
    </source>
</evidence>
<dbReference type="RefSeq" id="WP_184063619.1">
    <property type="nucleotide sequence ID" value="NZ_JACHNZ010000001.1"/>
</dbReference>
<evidence type="ECO:0000256" key="7">
    <source>
        <dbReference type="ARBA" id="ARBA00022729"/>
    </source>
</evidence>
<dbReference type="SUPFAM" id="SSF56601">
    <property type="entry name" value="beta-lactamase/transpeptidase-like"/>
    <property type="match status" value="1"/>
</dbReference>
<evidence type="ECO:0000313" key="19">
    <source>
        <dbReference type="Proteomes" id="UP000566324"/>
    </source>
</evidence>
<reference evidence="18 19" key="1">
    <citation type="submission" date="2020-08" db="EMBL/GenBank/DDBJ databases">
        <title>Genomic Encyclopedia of Type Strains, Phase IV (KMG-IV): sequencing the most valuable type-strain genomes for metagenomic binning, comparative biology and taxonomic classification.</title>
        <authorList>
            <person name="Goeker M."/>
        </authorList>
    </citation>
    <scope>NUCLEOTIDE SEQUENCE [LARGE SCALE GENOMIC DNA]</scope>
    <source>
        <strain evidence="18 19">DSM 17328</strain>
    </source>
</reference>
<evidence type="ECO:0000256" key="3">
    <source>
        <dbReference type="ARBA" id="ARBA00007164"/>
    </source>
</evidence>
<evidence type="ECO:0000256" key="6">
    <source>
        <dbReference type="ARBA" id="ARBA00022670"/>
    </source>
</evidence>
<dbReference type="Pfam" id="PF00768">
    <property type="entry name" value="Peptidase_S11"/>
    <property type="match status" value="1"/>
</dbReference>
<feature type="domain" description="Peptidase S11 D-Ala-D-Ala carboxypeptidase A C-terminal" evidence="17">
    <location>
        <begin position="278"/>
        <end position="368"/>
    </location>
</feature>
<feature type="active site" evidence="13">
    <location>
        <position position="119"/>
    </location>
</feature>
<evidence type="ECO:0000259" key="17">
    <source>
        <dbReference type="SMART" id="SM00936"/>
    </source>
</evidence>
<evidence type="ECO:0000256" key="1">
    <source>
        <dbReference type="ARBA" id="ARBA00003217"/>
    </source>
</evidence>
<evidence type="ECO:0000256" key="13">
    <source>
        <dbReference type="PIRSR" id="PIRSR618044-1"/>
    </source>
</evidence>
<keyword evidence="6" id="KW-0645">Protease</keyword>
<evidence type="ECO:0000256" key="8">
    <source>
        <dbReference type="ARBA" id="ARBA00022801"/>
    </source>
</evidence>
<dbReference type="SMART" id="SM00936">
    <property type="entry name" value="PBP5_C"/>
    <property type="match status" value="1"/>
</dbReference>
<evidence type="ECO:0000256" key="9">
    <source>
        <dbReference type="ARBA" id="ARBA00022960"/>
    </source>
</evidence>
<keyword evidence="8 18" id="KW-0378">Hydrolase</keyword>
<keyword evidence="5 18" id="KW-0121">Carboxypeptidase</keyword>
<feature type="signal peptide" evidence="16">
    <location>
        <begin position="1"/>
        <end position="20"/>
    </location>
</feature>
<dbReference type="Gene3D" id="2.60.410.10">
    <property type="entry name" value="D-Ala-D-Ala carboxypeptidase, C-terminal domain"/>
    <property type="match status" value="1"/>
</dbReference>
<dbReference type="AlphaFoldDB" id="A0A7W7AY74"/>
<comment type="catalytic activity">
    <reaction evidence="12">
        <text>Preferential cleavage: (Ac)2-L-Lys-D-Ala-|-D-Ala. Also transpeptidation of peptidyl-alanyl moieties that are N-acyl substituents of D-alanine.</text>
        <dbReference type="EC" id="3.4.16.4"/>
    </reaction>
</comment>
<evidence type="ECO:0000256" key="11">
    <source>
        <dbReference type="ARBA" id="ARBA00023316"/>
    </source>
</evidence>
<feature type="active site" description="Acyl-ester intermediate" evidence="13">
    <location>
        <position position="54"/>
    </location>
</feature>
<comment type="function">
    <text evidence="1">Removes C-terminal D-alanyl residues from sugar-peptide cell wall precursors.</text>
</comment>
<gene>
    <name evidence="18" type="ORF">GGQ98_000150</name>
</gene>
<dbReference type="Gene3D" id="3.40.710.10">
    <property type="entry name" value="DD-peptidase/beta-lactamase superfamily"/>
    <property type="match status" value="1"/>
</dbReference>
<dbReference type="GO" id="GO:0071555">
    <property type="term" value="P:cell wall organization"/>
    <property type="evidence" value="ECO:0007669"/>
    <property type="project" value="UniProtKB-KW"/>
</dbReference>
<dbReference type="PANTHER" id="PTHR21581:SF6">
    <property type="entry name" value="TRAFFICKING PROTEIN PARTICLE COMPLEX SUBUNIT 12"/>
    <property type="match status" value="1"/>
</dbReference>
<dbReference type="InterPro" id="IPR001967">
    <property type="entry name" value="Peptidase_S11_N"/>
</dbReference>
<dbReference type="EMBL" id="JACHNZ010000001">
    <property type="protein sequence ID" value="MBB4630549.1"/>
    <property type="molecule type" value="Genomic_DNA"/>
</dbReference>
<sequence length="385" mass="41075">MRLAAPISALMLAFAVPTAAADYQSVAPFAYLKDMSTGAVLFSQAADQQMPPASMAKMMTTHVAFDLVKQGKLKLDQKMRVRPETWEKWHGPKAGSTMFLSPNQEVSVEDLLHGIVTLSGNDACVVLAEGISGTEEAFADLMNAEGKKLGLTGSHFTNSNGWPDDLQVVTPHDLAIIAERTITDYPDLYKKFYAVESFTWGQTMGGKPITQPNRNPILGKVRGADGLKTGHTEAAGFGFTGSAEQDGRRLVMVVSGMTSWDERVRESTRMMEWGFGAWDAKPVLANGKVALRAPVFLGAAKDVGVTAAPGTRVSVPKAIVTGVDAKIVYDGPVSAPIAKGQKIAELVLTVPGLAEQRVPLVAAEAVEKAGPFGRMMAAFRHVFGG</sequence>
<feature type="active site" description="Proton acceptor" evidence="13">
    <location>
        <position position="57"/>
    </location>
</feature>
<evidence type="ECO:0000256" key="4">
    <source>
        <dbReference type="ARBA" id="ARBA00012448"/>
    </source>
</evidence>
<keyword evidence="9" id="KW-0133">Cell shape</keyword>
<evidence type="ECO:0000313" key="18">
    <source>
        <dbReference type="EMBL" id="MBB4630549.1"/>
    </source>
</evidence>
<keyword evidence="10" id="KW-0573">Peptidoglycan synthesis</keyword>
<accession>A0A7W7AY74</accession>
<dbReference type="Proteomes" id="UP000566324">
    <property type="component" value="Unassembled WGS sequence"/>
</dbReference>
<comment type="similarity">
    <text evidence="3 15">Belongs to the peptidase S11 family.</text>
</comment>
<dbReference type="Pfam" id="PF07943">
    <property type="entry name" value="PBP5_C"/>
    <property type="match status" value="1"/>
</dbReference>
<evidence type="ECO:0000256" key="12">
    <source>
        <dbReference type="ARBA" id="ARBA00034000"/>
    </source>
</evidence>
<comment type="pathway">
    <text evidence="2">Cell wall biogenesis; peptidoglycan biosynthesis.</text>
</comment>
<feature type="chain" id="PRO_5031485583" description="serine-type D-Ala-D-Ala carboxypeptidase" evidence="16">
    <location>
        <begin position="21"/>
        <end position="385"/>
    </location>
</feature>
<dbReference type="GO" id="GO:0009252">
    <property type="term" value="P:peptidoglycan biosynthetic process"/>
    <property type="evidence" value="ECO:0007669"/>
    <property type="project" value="UniProtKB-UniPathway"/>
</dbReference>
<evidence type="ECO:0000256" key="5">
    <source>
        <dbReference type="ARBA" id="ARBA00022645"/>
    </source>
</evidence>
<evidence type="ECO:0000256" key="2">
    <source>
        <dbReference type="ARBA" id="ARBA00004752"/>
    </source>
</evidence>
<dbReference type="SUPFAM" id="SSF69189">
    <property type="entry name" value="Penicillin-binding protein associated domain"/>
    <property type="match status" value="1"/>
</dbReference>
<dbReference type="InterPro" id="IPR037167">
    <property type="entry name" value="Peptidase_S11_C_sf"/>
</dbReference>
<feature type="binding site" evidence="14">
    <location>
        <position position="228"/>
    </location>
    <ligand>
        <name>substrate</name>
    </ligand>
</feature>
<dbReference type="InterPro" id="IPR015956">
    <property type="entry name" value="Peniciliin-bd_prot_C_sf"/>
</dbReference>
<evidence type="ECO:0000256" key="14">
    <source>
        <dbReference type="PIRSR" id="PIRSR618044-2"/>
    </source>
</evidence>
<dbReference type="PRINTS" id="PR00725">
    <property type="entry name" value="DADACBPTASE1"/>
</dbReference>
<evidence type="ECO:0000256" key="15">
    <source>
        <dbReference type="RuleBase" id="RU004016"/>
    </source>
</evidence>
<dbReference type="GO" id="GO:0006508">
    <property type="term" value="P:proteolysis"/>
    <property type="evidence" value="ECO:0007669"/>
    <property type="project" value="UniProtKB-KW"/>
</dbReference>
<keyword evidence="11" id="KW-0961">Cell wall biogenesis/degradation</keyword>
<organism evidence="18 19">
    <name type="scientific">Sphingosinicella soli</name>
    <dbReference type="NCBI Taxonomy" id="333708"/>
    <lineage>
        <taxon>Bacteria</taxon>
        <taxon>Pseudomonadati</taxon>
        <taxon>Pseudomonadota</taxon>
        <taxon>Alphaproteobacteria</taxon>
        <taxon>Sphingomonadales</taxon>
        <taxon>Sphingosinicellaceae</taxon>
        <taxon>Sphingosinicella</taxon>
    </lineage>
</organism>
<dbReference type="PANTHER" id="PTHR21581">
    <property type="entry name" value="D-ALANYL-D-ALANINE CARBOXYPEPTIDASE"/>
    <property type="match status" value="1"/>
</dbReference>
<keyword evidence="7 16" id="KW-0732">Signal</keyword>
<evidence type="ECO:0000256" key="16">
    <source>
        <dbReference type="SAM" id="SignalP"/>
    </source>
</evidence>
<name>A0A7W7AY74_9SPHN</name>
<proteinExistence type="inferred from homology"/>
<dbReference type="EC" id="3.4.16.4" evidence="4"/>
<keyword evidence="19" id="KW-1185">Reference proteome</keyword>
<dbReference type="GO" id="GO:0009002">
    <property type="term" value="F:serine-type D-Ala-D-Ala carboxypeptidase activity"/>
    <property type="evidence" value="ECO:0007669"/>
    <property type="project" value="UniProtKB-EC"/>
</dbReference>
<dbReference type="GO" id="GO:0008360">
    <property type="term" value="P:regulation of cell shape"/>
    <property type="evidence" value="ECO:0007669"/>
    <property type="project" value="UniProtKB-KW"/>
</dbReference>
<dbReference type="InterPro" id="IPR012907">
    <property type="entry name" value="Peptidase_S11_C"/>
</dbReference>
<dbReference type="InterPro" id="IPR018044">
    <property type="entry name" value="Peptidase_S11"/>
</dbReference>
<dbReference type="UniPathway" id="UPA00219"/>
<protein>
    <recommendedName>
        <fullName evidence="4">serine-type D-Ala-D-Ala carboxypeptidase</fullName>
        <ecNumber evidence="4">3.4.16.4</ecNumber>
    </recommendedName>
</protein>